<evidence type="ECO:0000313" key="3">
    <source>
        <dbReference type="Proteomes" id="UP000265515"/>
    </source>
</evidence>
<name>A0A388LD20_CHABU</name>
<dbReference type="InterPro" id="IPR018473">
    <property type="entry name" value="Hermes_transposase_DNA-db"/>
</dbReference>
<dbReference type="Proteomes" id="UP000265515">
    <property type="component" value="Unassembled WGS sequence"/>
</dbReference>
<dbReference type="SUPFAM" id="SSF140996">
    <property type="entry name" value="Hermes dimerisation domain"/>
    <property type="match status" value="1"/>
</dbReference>
<dbReference type="AlphaFoldDB" id="A0A388LD20"/>
<organism evidence="2 3">
    <name type="scientific">Chara braunii</name>
    <name type="common">Braun's stonewort</name>
    <dbReference type="NCBI Taxonomy" id="69332"/>
    <lineage>
        <taxon>Eukaryota</taxon>
        <taxon>Viridiplantae</taxon>
        <taxon>Streptophyta</taxon>
        <taxon>Charophyceae</taxon>
        <taxon>Charales</taxon>
        <taxon>Characeae</taxon>
        <taxon>Chara</taxon>
    </lineage>
</organism>
<protein>
    <recommendedName>
        <fullName evidence="1">Hermes trasposase DNA-binding domain-containing protein</fullName>
    </recommendedName>
</protein>
<comment type="caution">
    <text evidence="2">The sequence shown here is derived from an EMBL/GenBank/DDBJ whole genome shotgun (WGS) entry which is preliminary data.</text>
</comment>
<dbReference type="PANTHER" id="PTHR46169:SF15">
    <property type="entry name" value="INNER CENTROMERE PROTEIN A-LIKE ISOFORM X1-RELATED"/>
    <property type="match status" value="1"/>
</dbReference>
<sequence>MDARNTQYYAPICGPSSDRTMNALDDKMVDVGIGSSSASSKPDMMKLKNAIHRSLQKGGFGAQFVLKEEKASSAQCWLRFAHVCHTDGTPVKEFDSGYVACTKCHVVYTYEMRHGTSSLNGHRCRLVAANAGAMRLFATTVQPTTSQKRQVARAAMMMCCEDLRPFSIVEDAGFRCYSQVLLDIGISVGRGMKVDDLIPSRFTVKHQVIGNAESLHDVVKAKFKEHFAEKMHAGFTVDLWTDSIKRTSFMSITSHYIDNAFKQHVRTLQVPPLHDESHIAVRVLKAFKECIQEFGCDENERCVVCSDSGLNMCGGEGIQTNLKWLSCSDHKIATVLTTVLNKTTTTTNGIKSAPFYKFEDAGPEVFELIDNCKELVRHVKQSNLQRALKNTLKQENATRWNSLLRMLKSVSRSYEEVSNLLLNKGGTRAVLIA</sequence>
<dbReference type="EMBL" id="BFEA01000336">
    <property type="protein sequence ID" value="GBG80092.1"/>
    <property type="molecule type" value="Genomic_DNA"/>
</dbReference>
<dbReference type="InterPro" id="IPR012337">
    <property type="entry name" value="RNaseH-like_sf"/>
</dbReference>
<proteinExistence type="predicted"/>
<dbReference type="SUPFAM" id="SSF53098">
    <property type="entry name" value="Ribonuclease H-like"/>
    <property type="match status" value="1"/>
</dbReference>
<dbReference type="PANTHER" id="PTHR46169">
    <property type="entry name" value="DNA REPLICATION-RELATED ELEMENT FACTOR, ISOFORM A"/>
    <property type="match status" value="1"/>
</dbReference>
<evidence type="ECO:0000313" key="2">
    <source>
        <dbReference type="EMBL" id="GBG80092.1"/>
    </source>
</evidence>
<dbReference type="Gramene" id="GBG80092">
    <property type="protein sequence ID" value="GBG80092"/>
    <property type="gene ID" value="CBR_g30459"/>
</dbReference>
<keyword evidence="3" id="KW-1185">Reference proteome</keyword>
<dbReference type="InterPro" id="IPR052717">
    <property type="entry name" value="Vacuolar_transposase_reg"/>
</dbReference>
<reference evidence="2 3" key="1">
    <citation type="journal article" date="2018" name="Cell">
        <title>The Chara Genome: Secondary Complexity and Implications for Plant Terrestrialization.</title>
        <authorList>
            <person name="Nishiyama T."/>
            <person name="Sakayama H."/>
            <person name="Vries J.D."/>
            <person name="Buschmann H."/>
            <person name="Saint-Marcoux D."/>
            <person name="Ullrich K.K."/>
            <person name="Haas F.B."/>
            <person name="Vanderstraeten L."/>
            <person name="Becker D."/>
            <person name="Lang D."/>
            <person name="Vosolsobe S."/>
            <person name="Rombauts S."/>
            <person name="Wilhelmsson P.K.I."/>
            <person name="Janitza P."/>
            <person name="Kern R."/>
            <person name="Heyl A."/>
            <person name="Rumpler F."/>
            <person name="Villalobos L.I.A.C."/>
            <person name="Clay J.M."/>
            <person name="Skokan R."/>
            <person name="Toyoda A."/>
            <person name="Suzuki Y."/>
            <person name="Kagoshima H."/>
            <person name="Schijlen E."/>
            <person name="Tajeshwar N."/>
            <person name="Catarino B."/>
            <person name="Hetherington A.J."/>
            <person name="Saltykova A."/>
            <person name="Bonnot C."/>
            <person name="Breuninger H."/>
            <person name="Symeonidi A."/>
            <person name="Radhakrishnan G.V."/>
            <person name="Van Nieuwerburgh F."/>
            <person name="Deforce D."/>
            <person name="Chang C."/>
            <person name="Karol K.G."/>
            <person name="Hedrich R."/>
            <person name="Ulvskov P."/>
            <person name="Glockner G."/>
            <person name="Delwiche C.F."/>
            <person name="Petrasek J."/>
            <person name="Van de Peer Y."/>
            <person name="Friml J."/>
            <person name="Beilby M."/>
            <person name="Dolan L."/>
            <person name="Kohara Y."/>
            <person name="Sugano S."/>
            <person name="Fujiyama A."/>
            <person name="Delaux P.-M."/>
            <person name="Quint M."/>
            <person name="TheiBen G."/>
            <person name="Hagemann M."/>
            <person name="Harholt J."/>
            <person name="Dunand C."/>
            <person name="Zachgo S."/>
            <person name="Langdale J."/>
            <person name="Maumus F."/>
            <person name="Straeten D.V.D."/>
            <person name="Gould S.B."/>
            <person name="Rensing S.A."/>
        </authorList>
    </citation>
    <scope>NUCLEOTIDE SEQUENCE [LARGE SCALE GENOMIC DNA]</scope>
    <source>
        <strain evidence="2 3">S276</strain>
    </source>
</reference>
<dbReference type="STRING" id="69332.A0A388LD20"/>
<dbReference type="Pfam" id="PF10683">
    <property type="entry name" value="DBD_Tnp_Hermes"/>
    <property type="match status" value="1"/>
</dbReference>
<dbReference type="GO" id="GO:0005634">
    <property type="term" value="C:nucleus"/>
    <property type="evidence" value="ECO:0007669"/>
    <property type="project" value="TreeGrafter"/>
</dbReference>
<evidence type="ECO:0000259" key="1">
    <source>
        <dbReference type="Pfam" id="PF10683"/>
    </source>
</evidence>
<dbReference type="GO" id="GO:0006357">
    <property type="term" value="P:regulation of transcription by RNA polymerase II"/>
    <property type="evidence" value="ECO:0007669"/>
    <property type="project" value="TreeGrafter"/>
</dbReference>
<accession>A0A388LD20</accession>
<dbReference type="OrthoDB" id="1607513at2759"/>
<dbReference type="Gene3D" id="1.10.10.1070">
    <property type="entry name" value="Zinc finger, BED domain-containing"/>
    <property type="match status" value="1"/>
</dbReference>
<feature type="domain" description="Hermes trasposase DNA-binding" evidence="1">
    <location>
        <begin position="159"/>
        <end position="203"/>
    </location>
</feature>
<dbReference type="OMA" id="HDESHIA"/>
<gene>
    <name evidence="2" type="ORF">CBR_g30459</name>
</gene>